<evidence type="ECO:0000256" key="2">
    <source>
        <dbReference type="SAM" id="MobiDB-lite"/>
    </source>
</evidence>
<feature type="coiled-coil region" evidence="1">
    <location>
        <begin position="97"/>
        <end position="124"/>
    </location>
</feature>
<gene>
    <name evidence="3" type="ORF">EDB92DRAFT_1953264</name>
</gene>
<keyword evidence="4" id="KW-1185">Reference proteome</keyword>
<reference evidence="3" key="1">
    <citation type="submission" date="2022-01" db="EMBL/GenBank/DDBJ databases">
        <title>Comparative genomics reveals a dynamic genome evolution in the ectomycorrhizal milk-cap (Lactarius) mushrooms.</title>
        <authorList>
            <consortium name="DOE Joint Genome Institute"/>
            <person name="Lebreton A."/>
            <person name="Tang N."/>
            <person name="Kuo A."/>
            <person name="LaButti K."/>
            <person name="Drula E."/>
            <person name="Barry K."/>
            <person name="Clum A."/>
            <person name="Lipzen A."/>
            <person name="Mousain D."/>
            <person name="Ng V."/>
            <person name="Wang R."/>
            <person name="Wang X."/>
            <person name="Dai Y."/>
            <person name="Henrissat B."/>
            <person name="Grigoriev I.V."/>
            <person name="Guerin-Laguette A."/>
            <person name="Yu F."/>
            <person name="Martin F.M."/>
        </authorList>
    </citation>
    <scope>NUCLEOTIDE SEQUENCE</scope>
    <source>
        <strain evidence="3">QP</strain>
    </source>
</reference>
<organism evidence="3 4">
    <name type="scientific">Lactarius akahatsu</name>
    <dbReference type="NCBI Taxonomy" id="416441"/>
    <lineage>
        <taxon>Eukaryota</taxon>
        <taxon>Fungi</taxon>
        <taxon>Dikarya</taxon>
        <taxon>Basidiomycota</taxon>
        <taxon>Agaricomycotina</taxon>
        <taxon>Agaricomycetes</taxon>
        <taxon>Russulales</taxon>
        <taxon>Russulaceae</taxon>
        <taxon>Lactarius</taxon>
    </lineage>
</organism>
<dbReference type="Proteomes" id="UP001201163">
    <property type="component" value="Unassembled WGS sequence"/>
</dbReference>
<comment type="caution">
    <text evidence="3">The sequence shown here is derived from an EMBL/GenBank/DDBJ whole genome shotgun (WGS) entry which is preliminary data.</text>
</comment>
<evidence type="ECO:0000313" key="4">
    <source>
        <dbReference type="Proteomes" id="UP001201163"/>
    </source>
</evidence>
<evidence type="ECO:0000256" key="1">
    <source>
        <dbReference type="SAM" id="Coils"/>
    </source>
</evidence>
<protein>
    <submittedName>
        <fullName evidence="3">Uncharacterized protein</fullName>
    </submittedName>
</protein>
<feature type="region of interest" description="Disordered" evidence="2">
    <location>
        <begin position="26"/>
        <end position="90"/>
    </location>
</feature>
<dbReference type="EMBL" id="JAKELL010000119">
    <property type="protein sequence ID" value="KAH8981239.1"/>
    <property type="molecule type" value="Genomic_DNA"/>
</dbReference>
<sequence>MGQKTCGNRACLQTLTIAQQKKAMLVNNSDGGGPSSNLTEDNHIVPENPSQSNECNEDMSTGHDSDLDLPLGITVPDGLSDSDNSSDDGDVVELSDLQWFASALQEARRQAIQLEKEKANGKRKTPKTY</sequence>
<evidence type="ECO:0000313" key="3">
    <source>
        <dbReference type="EMBL" id="KAH8981239.1"/>
    </source>
</evidence>
<keyword evidence="1" id="KW-0175">Coiled coil</keyword>
<proteinExistence type="predicted"/>
<dbReference type="AlphaFoldDB" id="A0AAD4L9N3"/>
<accession>A0AAD4L9N3</accession>
<name>A0AAD4L9N3_9AGAM</name>